<comment type="caution">
    <text evidence="1">The sequence shown here is derived from an EMBL/GenBank/DDBJ whole genome shotgun (WGS) entry which is preliminary data.</text>
</comment>
<proteinExistence type="predicted"/>
<organism evidence="1 2">
    <name type="scientific">Candidatus Azambacteria bacterium GW2011_GWB1_46_27</name>
    <dbReference type="NCBI Taxonomy" id="1618617"/>
    <lineage>
        <taxon>Bacteria</taxon>
        <taxon>Candidatus Azamiibacteriota</taxon>
    </lineage>
</organism>
<dbReference type="AlphaFoldDB" id="A0A0G1PPS3"/>
<evidence type="ECO:0000313" key="1">
    <source>
        <dbReference type="EMBL" id="KKU34764.1"/>
    </source>
</evidence>
<dbReference type="Proteomes" id="UP000034067">
    <property type="component" value="Unassembled WGS sequence"/>
</dbReference>
<gene>
    <name evidence="1" type="ORF">UX48_C0025G0003</name>
</gene>
<evidence type="ECO:0000313" key="2">
    <source>
        <dbReference type="Proteomes" id="UP000034067"/>
    </source>
</evidence>
<dbReference type="EMBL" id="LCMJ01000025">
    <property type="protein sequence ID" value="KKU34764.1"/>
    <property type="molecule type" value="Genomic_DNA"/>
</dbReference>
<name>A0A0G1PPS3_9BACT</name>
<protein>
    <submittedName>
        <fullName evidence="1">Uncharacterized protein</fullName>
    </submittedName>
</protein>
<reference evidence="1 2" key="1">
    <citation type="journal article" date="2015" name="Nature">
        <title>rRNA introns, odd ribosomes, and small enigmatic genomes across a large radiation of phyla.</title>
        <authorList>
            <person name="Brown C.T."/>
            <person name="Hug L.A."/>
            <person name="Thomas B.C."/>
            <person name="Sharon I."/>
            <person name="Castelle C.J."/>
            <person name="Singh A."/>
            <person name="Wilkins M.J."/>
            <person name="Williams K.H."/>
            <person name="Banfield J.F."/>
        </authorList>
    </citation>
    <scope>NUCLEOTIDE SEQUENCE [LARGE SCALE GENOMIC DNA]</scope>
</reference>
<sequence>MREELQKICEERGFSAEEIERLFSFLARLNPPERQTLFLALKGFPEYLPAFKEILAAKLDLTANPNPAKLANILSEEEKKLSQMINNLKHES</sequence>
<accession>A0A0G1PPS3</accession>